<dbReference type="AlphaFoldDB" id="A0A388SB55"/>
<organism evidence="1 2">
    <name type="scientific">Mesosutterella multiformis</name>
    <dbReference type="NCBI Taxonomy" id="2259133"/>
    <lineage>
        <taxon>Bacteria</taxon>
        <taxon>Pseudomonadati</taxon>
        <taxon>Pseudomonadota</taxon>
        <taxon>Betaproteobacteria</taxon>
        <taxon>Burkholderiales</taxon>
        <taxon>Sutterellaceae</taxon>
        <taxon>Mesosutterella</taxon>
    </lineage>
</organism>
<evidence type="ECO:0000313" key="1">
    <source>
        <dbReference type="EMBL" id="GBO92650.1"/>
    </source>
</evidence>
<dbReference type="Proteomes" id="UP000266091">
    <property type="component" value="Unassembled WGS sequence"/>
</dbReference>
<comment type="caution">
    <text evidence="1">The sequence shown here is derived from an EMBL/GenBank/DDBJ whole genome shotgun (WGS) entry which is preliminary data.</text>
</comment>
<accession>A0A388SB55</accession>
<reference evidence="1 2" key="1">
    <citation type="journal article" date="2018" name="Int. J. Syst. Evol. Microbiol.">
        <title>Mesosutterella multiformis gen. nov., sp. nov., a member of the family Sutterellaceae and Sutterella megalosphaeroides sp. nov., isolated from human faeces.</title>
        <authorList>
            <person name="Sakamoto M."/>
            <person name="Ikeyama N."/>
            <person name="Kunihiro T."/>
            <person name="Iino T."/>
            <person name="Yuki M."/>
            <person name="Ohkuma M."/>
        </authorList>
    </citation>
    <scope>NUCLEOTIDE SEQUENCE [LARGE SCALE GENOMIC DNA]</scope>
    <source>
        <strain evidence="1 2">4NBBH2</strain>
    </source>
</reference>
<dbReference type="EMBL" id="BGZJ01000001">
    <property type="protein sequence ID" value="GBO92650.1"/>
    <property type="molecule type" value="Genomic_DNA"/>
</dbReference>
<proteinExistence type="predicted"/>
<sequence length="73" mass="8168">MKTRKERKRGKVSDVFLISVDRGQRTALERSFESQCRTNMEDAGASGLPASADSAVHPISLNIKNKSYDRNQN</sequence>
<gene>
    <name evidence="1" type="ORF">MESMUL_00040</name>
</gene>
<evidence type="ECO:0000313" key="2">
    <source>
        <dbReference type="Proteomes" id="UP000266091"/>
    </source>
</evidence>
<name>A0A388SB55_9BURK</name>
<protein>
    <submittedName>
        <fullName evidence="1">Uncharacterized protein</fullName>
    </submittedName>
</protein>
<keyword evidence="2" id="KW-1185">Reference proteome</keyword>